<feature type="compositionally biased region" description="Basic and acidic residues" evidence="1">
    <location>
        <begin position="45"/>
        <end position="55"/>
    </location>
</feature>
<reference evidence="3" key="1">
    <citation type="submission" date="2020-01" db="EMBL/GenBank/DDBJ databases">
        <title>Genome sequence of Kobresia littledalei, the first chromosome-level genome in the family Cyperaceae.</title>
        <authorList>
            <person name="Qu G."/>
        </authorList>
    </citation>
    <scope>NUCLEOTIDE SEQUENCE</scope>
    <source>
        <strain evidence="3">C.B.Clarke</strain>
        <tissue evidence="3">Leaf</tissue>
    </source>
</reference>
<evidence type="ECO:0000256" key="1">
    <source>
        <dbReference type="SAM" id="MobiDB-lite"/>
    </source>
</evidence>
<dbReference type="AlphaFoldDB" id="A0A833R5N1"/>
<dbReference type="InterPro" id="IPR006816">
    <property type="entry name" value="ELMO_dom"/>
</dbReference>
<dbReference type="PROSITE" id="PS51335">
    <property type="entry name" value="ELMO"/>
    <property type="match status" value="1"/>
</dbReference>
<feature type="compositionally biased region" description="Basic and acidic residues" evidence="1">
    <location>
        <begin position="29"/>
        <end position="38"/>
    </location>
</feature>
<dbReference type="PANTHER" id="PTHR12771:SF49">
    <property type="entry name" value="ELMO_CED-12 FAMILY PROTEIN"/>
    <property type="match status" value="1"/>
</dbReference>
<accession>A0A833R5N1</accession>
<organism evidence="3 4">
    <name type="scientific">Carex littledalei</name>
    <dbReference type="NCBI Taxonomy" id="544730"/>
    <lineage>
        <taxon>Eukaryota</taxon>
        <taxon>Viridiplantae</taxon>
        <taxon>Streptophyta</taxon>
        <taxon>Embryophyta</taxon>
        <taxon>Tracheophyta</taxon>
        <taxon>Spermatophyta</taxon>
        <taxon>Magnoliopsida</taxon>
        <taxon>Liliopsida</taxon>
        <taxon>Poales</taxon>
        <taxon>Cyperaceae</taxon>
        <taxon>Cyperoideae</taxon>
        <taxon>Cariceae</taxon>
        <taxon>Carex</taxon>
        <taxon>Carex subgen. Euthyceras</taxon>
    </lineage>
</organism>
<keyword evidence="4" id="KW-1185">Reference proteome</keyword>
<evidence type="ECO:0000313" key="3">
    <source>
        <dbReference type="EMBL" id="KAF3334397.1"/>
    </source>
</evidence>
<evidence type="ECO:0000259" key="2">
    <source>
        <dbReference type="PROSITE" id="PS51335"/>
    </source>
</evidence>
<dbReference type="OrthoDB" id="67155at2759"/>
<name>A0A833R5N1_9POAL</name>
<feature type="region of interest" description="Disordered" evidence="1">
    <location>
        <begin position="1"/>
        <end position="55"/>
    </location>
</feature>
<dbReference type="Proteomes" id="UP000623129">
    <property type="component" value="Unassembled WGS sequence"/>
</dbReference>
<dbReference type="EMBL" id="SWLB01000009">
    <property type="protein sequence ID" value="KAF3334397.1"/>
    <property type="molecule type" value="Genomic_DNA"/>
</dbReference>
<feature type="domain" description="ELMO" evidence="2">
    <location>
        <begin position="143"/>
        <end position="304"/>
    </location>
</feature>
<proteinExistence type="predicted"/>
<sequence length="322" mass="37176">METCHPRTPFRRARAVPFAISPHASGYHHTTERRERKGGEKRKREREIMGAEERQNGQGGCIAIRSFPPPSISRCTIGGSSTTTSDDATCGSPRWIGKSLSCVCIKRKGNYERICMTLTPLQNERLQRLKQRMKVYFDPSRRDHQEALKALWHATYPDQELEGLISDQWKAMGWQGRDPSTDFRGAGFISLENLLFFAKTFSTSFQRLLNKQGGKRATWEYPFAVAGVNITFMIMQMLDLQSTKPRTFVRAIFVQMLSEDEWAFDLLYCVAFVVLDKQWLEKNASYMDFNEVLRSTRVQLERELLLDDVMRIEDMPSYSNLS</sequence>
<evidence type="ECO:0000313" key="4">
    <source>
        <dbReference type="Proteomes" id="UP000623129"/>
    </source>
</evidence>
<dbReference type="PANTHER" id="PTHR12771">
    <property type="entry name" value="ENGULFMENT AND CELL MOTILITY"/>
    <property type="match status" value="1"/>
</dbReference>
<gene>
    <name evidence="3" type="ORF">FCM35_KLT21001</name>
</gene>
<dbReference type="InterPro" id="IPR050868">
    <property type="entry name" value="ELMO_domain-containing"/>
</dbReference>
<comment type="caution">
    <text evidence="3">The sequence shown here is derived from an EMBL/GenBank/DDBJ whole genome shotgun (WGS) entry which is preliminary data.</text>
</comment>
<dbReference type="Pfam" id="PF04727">
    <property type="entry name" value="ELMO_CED12"/>
    <property type="match status" value="1"/>
</dbReference>
<protein>
    <submittedName>
        <fullName evidence="3">ELMO domain-containing protein A-like isoform X1</fullName>
    </submittedName>
</protein>